<evidence type="ECO:0000313" key="3">
    <source>
        <dbReference type="EMBL" id="MBD1261874.1"/>
    </source>
</evidence>
<dbReference type="InterPro" id="IPR023509">
    <property type="entry name" value="DTD-like_sf"/>
</dbReference>
<dbReference type="RefSeq" id="WP_109652642.1">
    <property type="nucleotide sequence ID" value="NZ_JACWLN010000007.1"/>
</dbReference>
<dbReference type="AlphaFoldDB" id="A0A316DXS5"/>
<dbReference type="InterPro" id="IPR003732">
    <property type="entry name" value="Daa-tRNA_deacyls_DTD"/>
</dbReference>
<dbReference type="PANTHER" id="PTHR10472:SF5">
    <property type="entry name" value="D-AMINOACYL-TRNA DEACYLASE 1"/>
    <property type="match status" value="1"/>
</dbReference>
<dbReference type="EMBL" id="JACWLN010000007">
    <property type="protein sequence ID" value="MBD1261874.1"/>
    <property type="molecule type" value="Genomic_DNA"/>
</dbReference>
<comment type="function">
    <text evidence="2">An aminoacyl-tRNA editing enzyme that deacylates mischarged D-aminoacyl-tRNAs. Also deacylates mischarged glycyl-tRNA(Ala), protecting cells against glycine mischarging by AlaRS. Acts via tRNA-based rather than protein-based catalysis; rejects L-amino acids rather than detecting D-amino acids in the active site. By recycling D-aminoacyl-tRNA to D-amino acids and free tRNA molecules, this enzyme counteracts the toxicity associated with the formation of D-aminoacyl-tRNA entities in vivo and helps enforce protein L-homochirality.</text>
</comment>
<dbReference type="GO" id="GO:0106026">
    <property type="term" value="F:Gly-tRNA(Ala) deacylase activity"/>
    <property type="evidence" value="ECO:0007669"/>
    <property type="project" value="UniProtKB-UniRule"/>
</dbReference>
<feature type="short sequence motif" description="Gly-cisPro motif, important for rejection of L-amino acids" evidence="2">
    <location>
        <begin position="138"/>
        <end position="139"/>
    </location>
</feature>
<keyword evidence="2" id="KW-0694">RNA-binding</keyword>
<organism evidence="4 5">
    <name type="scientific">Maribacter polysiphoniae</name>
    <dbReference type="NCBI Taxonomy" id="429344"/>
    <lineage>
        <taxon>Bacteria</taxon>
        <taxon>Pseudomonadati</taxon>
        <taxon>Bacteroidota</taxon>
        <taxon>Flavobacteriia</taxon>
        <taxon>Flavobacteriales</taxon>
        <taxon>Flavobacteriaceae</taxon>
        <taxon>Maribacter</taxon>
    </lineage>
</organism>
<keyword evidence="2" id="KW-0820">tRNA-binding</keyword>
<dbReference type="CDD" id="cd00563">
    <property type="entry name" value="Dtyr_deacylase"/>
    <property type="match status" value="1"/>
</dbReference>
<gene>
    <name evidence="2" type="primary">dtd</name>
    <name evidence="3" type="ORF">HZY62_14810</name>
    <name evidence="4" type="ORF">LX92_03156</name>
</gene>
<comment type="caution">
    <text evidence="4">The sequence shown here is derived from an EMBL/GenBank/DDBJ whole genome shotgun (WGS) entry which is preliminary data.</text>
</comment>
<dbReference type="GO" id="GO:0000049">
    <property type="term" value="F:tRNA binding"/>
    <property type="evidence" value="ECO:0007669"/>
    <property type="project" value="UniProtKB-UniRule"/>
</dbReference>
<evidence type="ECO:0000256" key="2">
    <source>
        <dbReference type="HAMAP-Rule" id="MF_00518"/>
    </source>
</evidence>
<dbReference type="Proteomes" id="UP000651837">
    <property type="component" value="Unassembled WGS sequence"/>
</dbReference>
<comment type="similarity">
    <text evidence="1 2">Belongs to the DTD family.</text>
</comment>
<dbReference type="Pfam" id="PF02580">
    <property type="entry name" value="Tyr_Deacylase"/>
    <property type="match status" value="1"/>
</dbReference>
<dbReference type="FunFam" id="3.50.80.10:FF:000001">
    <property type="entry name" value="D-aminoacyl-tRNA deacylase"/>
    <property type="match status" value="1"/>
</dbReference>
<comment type="catalytic activity">
    <reaction evidence="2">
        <text>glycyl-tRNA(Ala) + H2O = tRNA(Ala) + glycine + H(+)</text>
        <dbReference type="Rhea" id="RHEA:53744"/>
        <dbReference type="Rhea" id="RHEA-COMP:9657"/>
        <dbReference type="Rhea" id="RHEA-COMP:13640"/>
        <dbReference type="ChEBI" id="CHEBI:15377"/>
        <dbReference type="ChEBI" id="CHEBI:15378"/>
        <dbReference type="ChEBI" id="CHEBI:57305"/>
        <dbReference type="ChEBI" id="CHEBI:78442"/>
        <dbReference type="ChEBI" id="CHEBI:78522"/>
    </reaction>
</comment>
<evidence type="ECO:0000313" key="5">
    <source>
        <dbReference type="Proteomes" id="UP000245667"/>
    </source>
</evidence>
<reference evidence="4 5" key="1">
    <citation type="submission" date="2018-05" db="EMBL/GenBank/DDBJ databases">
        <title>Genomic Encyclopedia of Archaeal and Bacterial Type Strains, Phase II (KMG-II): from individual species to whole genera.</title>
        <authorList>
            <person name="Goeker M."/>
        </authorList>
    </citation>
    <scope>NUCLEOTIDE SEQUENCE [LARGE SCALE GENOMIC DNA]</scope>
    <source>
        <strain evidence="4 5">DSM 23514</strain>
    </source>
</reference>
<comment type="domain">
    <text evidence="2">A Gly-cisPro motif from one monomer fits into the active site of the other monomer to allow specific chiral rejection of L-amino acids.</text>
</comment>
<dbReference type="Proteomes" id="UP000245667">
    <property type="component" value="Unassembled WGS sequence"/>
</dbReference>
<dbReference type="PANTHER" id="PTHR10472">
    <property type="entry name" value="D-TYROSYL-TRNA TYR DEACYLASE"/>
    <property type="match status" value="1"/>
</dbReference>
<reference evidence="3 6" key="2">
    <citation type="submission" date="2020-07" db="EMBL/GenBank/DDBJ databases">
        <title>The draft genome sequence of Maribacter polysiphoniae KCTC 22021.</title>
        <authorList>
            <person name="Mu L."/>
        </authorList>
    </citation>
    <scope>NUCLEOTIDE SEQUENCE [LARGE SCALE GENOMIC DNA]</scope>
    <source>
        <strain evidence="3 6">KCTC 22021</strain>
    </source>
</reference>
<comment type="subcellular location">
    <subcellularLocation>
        <location evidence="2">Cytoplasm</location>
    </subcellularLocation>
</comment>
<dbReference type="EMBL" id="QGGQ01000008">
    <property type="protein sequence ID" value="PWK22238.1"/>
    <property type="molecule type" value="Genomic_DNA"/>
</dbReference>
<evidence type="ECO:0000313" key="6">
    <source>
        <dbReference type="Proteomes" id="UP000651837"/>
    </source>
</evidence>
<dbReference type="Gene3D" id="3.50.80.10">
    <property type="entry name" value="D-tyrosyl-tRNA(Tyr) deacylase"/>
    <property type="match status" value="1"/>
</dbReference>
<dbReference type="HAMAP" id="MF_00518">
    <property type="entry name" value="Deacylase_Dtd"/>
    <property type="match status" value="1"/>
</dbReference>
<dbReference type="GO" id="GO:0019478">
    <property type="term" value="P:D-amino acid catabolic process"/>
    <property type="evidence" value="ECO:0007669"/>
    <property type="project" value="UniProtKB-UniRule"/>
</dbReference>
<dbReference type="OrthoDB" id="9801395at2"/>
<proteinExistence type="inferred from homology"/>
<evidence type="ECO:0000256" key="1">
    <source>
        <dbReference type="ARBA" id="ARBA00009673"/>
    </source>
</evidence>
<dbReference type="GO" id="GO:0051500">
    <property type="term" value="F:D-tyrosyl-tRNA(Tyr) deacylase activity"/>
    <property type="evidence" value="ECO:0007669"/>
    <property type="project" value="TreeGrafter"/>
</dbReference>
<evidence type="ECO:0000313" key="4">
    <source>
        <dbReference type="EMBL" id="PWK22238.1"/>
    </source>
</evidence>
<dbReference type="SUPFAM" id="SSF69500">
    <property type="entry name" value="DTD-like"/>
    <property type="match status" value="1"/>
</dbReference>
<keyword evidence="6" id="KW-1185">Reference proteome</keyword>
<name>A0A316DXS5_9FLAO</name>
<sequence>MKAVIQRVSRASVSVEGETISEIGNGLLVLLGVGYGDDENDIAWLSRKIANLRIFNDEDGVMNKSLVEQGGDAIVVSQFTLQASTKKGNRPSYIKAAKPDIAIPLYEKFVQRFQIDIAKDVGTGIFGADMKVDLLNDGPVTIIIDTKSRE</sequence>
<dbReference type="EC" id="3.1.1.-" evidence="2"/>
<accession>A0A316DXS5</accession>
<dbReference type="GO" id="GO:0043908">
    <property type="term" value="F:Ser(Gly)-tRNA(Ala) hydrolase activity"/>
    <property type="evidence" value="ECO:0007669"/>
    <property type="project" value="UniProtKB-UniRule"/>
</dbReference>
<comment type="catalytic activity">
    <reaction evidence="2">
        <text>a D-aminoacyl-tRNA + H2O = a tRNA + a D-alpha-amino acid + H(+)</text>
        <dbReference type="Rhea" id="RHEA:13953"/>
        <dbReference type="Rhea" id="RHEA-COMP:10123"/>
        <dbReference type="Rhea" id="RHEA-COMP:10124"/>
        <dbReference type="ChEBI" id="CHEBI:15377"/>
        <dbReference type="ChEBI" id="CHEBI:15378"/>
        <dbReference type="ChEBI" id="CHEBI:59871"/>
        <dbReference type="ChEBI" id="CHEBI:78442"/>
        <dbReference type="ChEBI" id="CHEBI:79333"/>
        <dbReference type="EC" id="3.1.1.96"/>
    </reaction>
</comment>
<dbReference type="EC" id="3.1.1.96" evidence="2"/>
<protein>
    <recommendedName>
        <fullName evidence="2">D-aminoacyl-tRNA deacylase</fullName>
        <shortName evidence="2">DTD</shortName>
        <ecNumber evidence="2">3.1.1.96</ecNumber>
    </recommendedName>
    <alternativeName>
        <fullName evidence="2">Gly-tRNA(Ala) deacylase</fullName>
        <ecNumber evidence="2">3.1.1.-</ecNumber>
    </alternativeName>
</protein>
<comment type="subunit">
    <text evidence="2">Homodimer.</text>
</comment>
<dbReference type="GO" id="GO:0005737">
    <property type="term" value="C:cytoplasm"/>
    <property type="evidence" value="ECO:0007669"/>
    <property type="project" value="UniProtKB-SubCell"/>
</dbReference>
<dbReference type="NCBIfam" id="TIGR00256">
    <property type="entry name" value="D-aminoacyl-tRNA deacylase"/>
    <property type="match status" value="1"/>
</dbReference>
<keyword evidence="2" id="KW-0963">Cytoplasm</keyword>
<keyword evidence="2 3" id="KW-0378">Hydrolase</keyword>